<dbReference type="PANTHER" id="PTHR13196">
    <property type="entry name" value="DENN DOMAIN-CONTAINING"/>
    <property type="match status" value="1"/>
</dbReference>
<dbReference type="RefSeq" id="XP_058976102.1">
    <property type="nucleotide sequence ID" value="XM_059120119.1"/>
</dbReference>
<dbReference type="InterPro" id="IPR005112">
    <property type="entry name" value="dDENN_dom"/>
</dbReference>
<evidence type="ECO:0000313" key="8">
    <source>
        <dbReference type="RefSeq" id="XP_058976101.1"/>
    </source>
</evidence>
<feature type="region of interest" description="Disordered" evidence="4">
    <location>
        <begin position="932"/>
        <end position="981"/>
    </location>
</feature>
<feature type="compositionally biased region" description="Low complexity" evidence="4">
    <location>
        <begin position="462"/>
        <end position="481"/>
    </location>
</feature>
<dbReference type="PROSITE" id="PS50211">
    <property type="entry name" value="DENN"/>
    <property type="match status" value="1"/>
</dbReference>
<feature type="compositionally biased region" description="Low complexity" evidence="4">
    <location>
        <begin position="1111"/>
        <end position="1120"/>
    </location>
</feature>
<feature type="compositionally biased region" description="Polar residues" evidence="4">
    <location>
        <begin position="796"/>
        <end position="805"/>
    </location>
</feature>
<sequence length="1200" mass="132021">MSSRNKTDVKKLFEYWCEVSRTHDGIEHTNISRHSNGGSGGYSGAPVGVITESFPESFRDEKTIHDIPAFAFPCEFESDSVQSYSFVLTTDDSKWRFGFCRHDPKTESTMVIITLLPWHDTFLRLLGVLAELRRTEPKEFQQFLTEAYNSGVPDVGSQLKLVYSQGQSQFIFERPKPFQLPSIPENHNLNLYYNFVDPKNMIAVFAAMLAERRIIFTSTRLDRLSSCIQAANAFLYPMVWQHIFIPVLPMKLKDYLSAPMPYLIGVPHLVLKTMTPEELGEVVTLDCDTKIFDSPFDDVHAMPSEIVSQLKKQLSHSHQHMGDRVSKIFLGVLVQLIGGYRDAVEFRETGKTFNRDKFIESRPSHLRPFLTKMMELQIFQQFIDERLEMMNTGLGFSDEFEQETVRYAEKLKKRGRFYQLKEKTNPAVKTAVKSVKESSRLAKHAYKDLKTKLRDITPPNPSSSSHLHHNNNNFRSHLNSNTPHDRLDGVSVGSSGYVTSASGKESAGKSLKTYLGRHSAPSSPVFCKRIGSSSAAVFQYAPKDQITNASQHLRRGPTTLAMSNSSTHIQSNGYAKSSPISFNHNHHLASSPTISPASSLCSSEMNLSQELQNHPLFKSPIVDRSLKPCHSLESNHRINATRTGGPPPARPPPPAAHLLQLYQQQQQGPTPQQQQQLTRQRSQQQQQQHNTPTYYNHPYGSHPHVEGKPPPHIARQAQTVSSPTDHENCNTMNSIKSNNTITTTTTTTSTSVSTSAIANNHHQHHSHPPHNGVVGGPTHQRPLTTSTPNNSSHNSFINTTDSSYDTPPDMLSPPVPPRRQQAATLPYNTSSSVAALSMFCDNETNGGGGATPGPGGSINALTQAVAATAAAVTAGITRLERNCWQDYAETQLLQKDSLRSSSSSSSNQSNLSTSSSSSASFVTAASRFSLYQSSPPQHQSVGGGGGGCEPPIPAPRLKKDKEKESLRSLQPQHMTLGLNDTTTTTVASANTSTDAGSHSTNASEESMKDLISLDDSHNSSFDLEDFDPLNQNARPLPTLGKAMNSQRNKSTTLPATASRTPPASFITAANNSISNPLYTFYTPQHMATSVTGQPLQSQHAPLTRAPGAIMQQHQQLQRPQQQPPTPPSEIPPPLPKSVPPPMPPPDEDFELLRKYGLDQFTLITTSVTATSTSGTTMAGTTSSQQNGLTTTGMQNWTTFD</sequence>
<dbReference type="RefSeq" id="XP_058976103.1">
    <property type="nucleotide sequence ID" value="XM_059120120.1"/>
</dbReference>
<dbReference type="GO" id="GO:0006897">
    <property type="term" value="P:endocytosis"/>
    <property type="evidence" value="ECO:0007669"/>
    <property type="project" value="TreeGrafter"/>
</dbReference>
<dbReference type="RefSeq" id="XP_058976101.1">
    <property type="nucleotide sequence ID" value="XM_059120118.1"/>
</dbReference>
<dbReference type="SMART" id="SM00800">
    <property type="entry name" value="uDENN"/>
    <property type="match status" value="1"/>
</dbReference>
<reference evidence="6" key="1">
    <citation type="submission" date="2020-05" db="UniProtKB">
        <authorList>
            <consortium name="EnsemblMetazoa"/>
        </authorList>
    </citation>
    <scope>IDENTIFICATION</scope>
    <source>
        <strain evidence="6">Aabys</strain>
    </source>
</reference>
<dbReference type="GO" id="GO:1901981">
    <property type="term" value="F:phosphatidylinositol phosphate binding"/>
    <property type="evidence" value="ECO:0007669"/>
    <property type="project" value="TreeGrafter"/>
</dbReference>
<evidence type="ECO:0000256" key="4">
    <source>
        <dbReference type="SAM" id="MobiDB-lite"/>
    </source>
</evidence>
<dbReference type="Pfam" id="PF02141">
    <property type="entry name" value="DENN"/>
    <property type="match status" value="1"/>
</dbReference>
<evidence type="ECO:0000256" key="2">
    <source>
        <dbReference type="ARBA" id="ARBA00022658"/>
    </source>
</evidence>
<proteinExistence type="predicted"/>
<evidence type="ECO:0000313" key="9">
    <source>
        <dbReference type="RefSeq" id="XP_058976102.1"/>
    </source>
</evidence>
<organism evidence="6">
    <name type="scientific">Musca domestica</name>
    <name type="common">House fly</name>
    <dbReference type="NCBI Taxonomy" id="7370"/>
    <lineage>
        <taxon>Eukaryota</taxon>
        <taxon>Metazoa</taxon>
        <taxon>Ecdysozoa</taxon>
        <taxon>Arthropoda</taxon>
        <taxon>Hexapoda</taxon>
        <taxon>Insecta</taxon>
        <taxon>Pterygota</taxon>
        <taxon>Neoptera</taxon>
        <taxon>Endopterygota</taxon>
        <taxon>Diptera</taxon>
        <taxon>Brachycera</taxon>
        <taxon>Muscomorpha</taxon>
        <taxon>Muscoidea</taxon>
        <taxon>Muscidae</taxon>
        <taxon>Musca</taxon>
    </lineage>
</organism>
<feature type="compositionally biased region" description="Low complexity" evidence="4">
    <location>
        <begin position="784"/>
        <end position="795"/>
    </location>
</feature>
<feature type="compositionally biased region" description="Polar residues" evidence="4">
    <location>
        <begin position="1184"/>
        <end position="1200"/>
    </location>
</feature>
<evidence type="ECO:0000313" key="7">
    <source>
        <dbReference type="Proteomes" id="UP001652621"/>
    </source>
</evidence>
<evidence type="ECO:0000256" key="3">
    <source>
        <dbReference type="ARBA" id="ARBA00023329"/>
    </source>
</evidence>
<dbReference type="Pfam" id="PF03456">
    <property type="entry name" value="uDENN"/>
    <property type="match status" value="1"/>
</dbReference>
<dbReference type="EnsemblMetazoa" id="MDOA007066-RB">
    <property type="protein sequence ID" value="MDOA007066-PB"/>
    <property type="gene ID" value="MDOA007066"/>
</dbReference>
<dbReference type="AlphaFoldDB" id="A0A1I8MPB7"/>
<gene>
    <name evidence="6" type="primary">101900188</name>
    <name evidence="8 9 10 11" type="synonym">LOC101900188</name>
</gene>
<comment type="subcellular location">
    <subcellularLocation>
        <location evidence="1">Cytoplasmic vesicle</location>
        <location evidence="1">Clathrin-coated vesicle</location>
    </subcellularLocation>
</comment>
<keyword evidence="3" id="KW-0968">Cytoplasmic vesicle</keyword>
<dbReference type="GO" id="GO:0030136">
    <property type="term" value="C:clathrin-coated vesicle"/>
    <property type="evidence" value="ECO:0007669"/>
    <property type="project" value="UniProtKB-SubCell"/>
</dbReference>
<feature type="domain" description="UDENN" evidence="5">
    <location>
        <begin position="28"/>
        <end position="393"/>
    </location>
</feature>
<dbReference type="Gene3D" id="3.30.450.200">
    <property type="match status" value="1"/>
</dbReference>
<dbReference type="InterPro" id="IPR040032">
    <property type="entry name" value="DENND1A/B/C"/>
</dbReference>
<dbReference type="InterPro" id="IPR005113">
    <property type="entry name" value="uDENN_dom"/>
</dbReference>
<feature type="region of interest" description="Disordered" evidence="4">
    <location>
        <begin position="896"/>
        <end position="916"/>
    </location>
</feature>
<feature type="compositionally biased region" description="Polar residues" evidence="4">
    <location>
        <begin position="1043"/>
        <end position="1059"/>
    </location>
</feature>
<dbReference type="Gene3D" id="6.10.140.1000">
    <property type="match status" value="1"/>
</dbReference>
<dbReference type="FunFam" id="3.40.50.11500:FF:000001">
    <property type="entry name" value="Putative DENN domain-containing protein 1A"/>
    <property type="match status" value="1"/>
</dbReference>
<dbReference type="eggNOG" id="KOG3569">
    <property type="taxonomic scope" value="Eukaryota"/>
</dbReference>
<feature type="compositionally biased region" description="Low complexity" evidence="4">
    <location>
        <begin position="1171"/>
        <end position="1183"/>
    </location>
</feature>
<reference evidence="8 9" key="2">
    <citation type="submission" date="2025-05" db="UniProtKB">
        <authorList>
            <consortium name="RefSeq"/>
        </authorList>
    </citation>
    <scope>IDENTIFICATION</scope>
    <source>
        <strain evidence="8 9">Aabys</strain>
        <tissue evidence="8 9">Whole body</tissue>
    </source>
</reference>
<dbReference type="GO" id="GO:0005829">
    <property type="term" value="C:cytosol"/>
    <property type="evidence" value="ECO:0007669"/>
    <property type="project" value="TreeGrafter"/>
</dbReference>
<feature type="compositionally biased region" description="Pro residues" evidence="4">
    <location>
        <begin position="1121"/>
        <end position="1144"/>
    </location>
</feature>
<feature type="compositionally biased region" description="Low complexity" evidence="4">
    <location>
        <begin position="730"/>
        <end position="760"/>
    </location>
</feature>
<dbReference type="InterPro" id="IPR001194">
    <property type="entry name" value="cDENN_dom"/>
</dbReference>
<keyword evidence="2" id="KW-0344">Guanine-nucleotide releasing factor</keyword>
<dbReference type="Gene3D" id="3.40.50.11500">
    <property type="match status" value="1"/>
</dbReference>
<evidence type="ECO:0000313" key="11">
    <source>
        <dbReference type="RefSeq" id="XP_058976104.1"/>
    </source>
</evidence>
<dbReference type="SMART" id="SM00799">
    <property type="entry name" value="DENN"/>
    <property type="match status" value="1"/>
</dbReference>
<feature type="compositionally biased region" description="Basic and acidic residues" evidence="4">
    <location>
        <begin position="957"/>
        <end position="966"/>
    </location>
</feature>
<dbReference type="OrthoDB" id="206724at2759"/>
<dbReference type="PANTHER" id="PTHR13196:SF14">
    <property type="entry name" value="UDENN DOMAIN-CONTAINING PROTEIN"/>
    <property type="match status" value="1"/>
</dbReference>
<evidence type="ECO:0000313" key="10">
    <source>
        <dbReference type="RefSeq" id="XP_058976103.1"/>
    </source>
</evidence>
<evidence type="ECO:0000259" key="5">
    <source>
        <dbReference type="PROSITE" id="PS50211"/>
    </source>
</evidence>
<feature type="region of interest" description="Disordered" evidence="4">
    <location>
        <begin position="663"/>
        <end position="821"/>
    </location>
</feature>
<evidence type="ECO:0000256" key="1">
    <source>
        <dbReference type="ARBA" id="ARBA00004132"/>
    </source>
</evidence>
<dbReference type="InterPro" id="IPR043153">
    <property type="entry name" value="DENN_C"/>
</dbReference>
<dbReference type="SMART" id="SM00801">
    <property type="entry name" value="dDENN"/>
    <property type="match status" value="1"/>
</dbReference>
<dbReference type="Pfam" id="PF03455">
    <property type="entry name" value="dDENN"/>
    <property type="match status" value="1"/>
</dbReference>
<feature type="region of interest" description="Disordered" evidence="4">
    <location>
        <begin position="1109"/>
        <end position="1149"/>
    </location>
</feature>
<evidence type="ECO:0000313" key="6">
    <source>
        <dbReference type="EnsemblMetazoa" id="MDOA007066-PB"/>
    </source>
</evidence>
<dbReference type="GO" id="GO:0032456">
    <property type="term" value="P:endocytic recycling"/>
    <property type="evidence" value="ECO:0007669"/>
    <property type="project" value="TreeGrafter"/>
</dbReference>
<protein>
    <submittedName>
        <fullName evidence="8 9">Uncharacterized protein DDB_G0284459 isoform X1</fullName>
    </submittedName>
</protein>
<dbReference type="Proteomes" id="UP001652621">
    <property type="component" value="Unplaced"/>
</dbReference>
<dbReference type="FunFam" id="3.30.450.200:FF:000003">
    <property type="entry name" value="DENN domain containing 1A"/>
    <property type="match status" value="1"/>
</dbReference>
<dbReference type="VEuPathDB" id="VectorBase:MDOA007066"/>
<dbReference type="GO" id="GO:0005085">
    <property type="term" value="F:guanyl-nucleotide exchange factor activity"/>
    <property type="evidence" value="ECO:0007669"/>
    <property type="project" value="UniProtKB-KW"/>
</dbReference>
<feature type="region of interest" description="Disordered" evidence="4">
    <location>
        <begin position="449"/>
        <end position="492"/>
    </location>
</feature>
<feature type="compositionally biased region" description="Low complexity" evidence="4">
    <location>
        <begin position="899"/>
        <end position="916"/>
    </location>
</feature>
<dbReference type="RefSeq" id="XP_058976104.1">
    <property type="nucleotide sequence ID" value="XM_059120121.1"/>
</dbReference>
<keyword evidence="7" id="KW-1185">Reference proteome</keyword>
<dbReference type="InterPro" id="IPR037516">
    <property type="entry name" value="Tripartite_DENN"/>
</dbReference>
<dbReference type="STRING" id="7370.A0A1I8MPB7"/>
<feature type="region of interest" description="Disordered" evidence="4">
    <location>
        <begin position="1038"/>
        <end position="1059"/>
    </location>
</feature>
<accession>A0A1I8MPB7</accession>
<name>A0A1I8MPB7_MUSDO</name>
<dbReference type="VEuPathDB" id="VectorBase:MDOMA2_017360"/>
<feature type="compositionally biased region" description="Low complexity" evidence="4">
    <location>
        <begin position="663"/>
        <end position="688"/>
    </location>
</feature>
<feature type="region of interest" description="Disordered" evidence="4">
    <location>
        <begin position="1171"/>
        <end position="1200"/>
    </location>
</feature>